<feature type="domain" description="HTH araC/xylS-type" evidence="4">
    <location>
        <begin position="163"/>
        <end position="262"/>
    </location>
</feature>
<dbReference type="GO" id="GO:0043565">
    <property type="term" value="F:sequence-specific DNA binding"/>
    <property type="evidence" value="ECO:0007669"/>
    <property type="project" value="InterPro"/>
</dbReference>
<dbReference type="PROSITE" id="PS01124">
    <property type="entry name" value="HTH_ARAC_FAMILY_2"/>
    <property type="match status" value="1"/>
</dbReference>
<dbReference type="EMBL" id="PIQC01000010">
    <property type="protein sequence ID" value="RUO64695.1"/>
    <property type="molecule type" value="Genomic_DNA"/>
</dbReference>
<dbReference type="RefSeq" id="WP_126783112.1">
    <property type="nucleotide sequence ID" value="NZ_PIQC01000010.1"/>
</dbReference>
<organism evidence="5 6">
    <name type="scientific">Idiomarina ramblicola</name>
    <dbReference type="NCBI Taxonomy" id="263724"/>
    <lineage>
        <taxon>Bacteria</taxon>
        <taxon>Pseudomonadati</taxon>
        <taxon>Pseudomonadota</taxon>
        <taxon>Gammaproteobacteria</taxon>
        <taxon>Alteromonadales</taxon>
        <taxon>Idiomarinaceae</taxon>
        <taxon>Idiomarina</taxon>
    </lineage>
</organism>
<evidence type="ECO:0000313" key="6">
    <source>
        <dbReference type="Proteomes" id="UP000288058"/>
    </source>
</evidence>
<dbReference type="SMART" id="SM00342">
    <property type="entry name" value="HTH_ARAC"/>
    <property type="match status" value="1"/>
</dbReference>
<evidence type="ECO:0000256" key="2">
    <source>
        <dbReference type="ARBA" id="ARBA00023125"/>
    </source>
</evidence>
<protein>
    <submittedName>
        <fullName evidence="5">AraC family transcriptional regulator</fullName>
    </submittedName>
</protein>
<reference evidence="6" key="1">
    <citation type="journal article" date="2018" name="Front. Microbiol.">
        <title>Genome-Based Analysis Reveals the Taxonomy and Diversity of the Family Idiomarinaceae.</title>
        <authorList>
            <person name="Liu Y."/>
            <person name="Lai Q."/>
            <person name="Shao Z."/>
        </authorList>
    </citation>
    <scope>NUCLEOTIDE SEQUENCE [LARGE SCALE GENOMIC DNA]</scope>
    <source>
        <strain evidence="6">R22</strain>
    </source>
</reference>
<dbReference type="InterPro" id="IPR046532">
    <property type="entry name" value="DUF6597"/>
</dbReference>
<dbReference type="Pfam" id="PF12833">
    <property type="entry name" value="HTH_18"/>
    <property type="match status" value="1"/>
</dbReference>
<dbReference type="InterPro" id="IPR018060">
    <property type="entry name" value="HTH_AraC"/>
</dbReference>
<keyword evidence="3" id="KW-0804">Transcription</keyword>
<dbReference type="InterPro" id="IPR050204">
    <property type="entry name" value="AraC_XylS_family_regulators"/>
</dbReference>
<evidence type="ECO:0000256" key="3">
    <source>
        <dbReference type="ARBA" id="ARBA00023163"/>
    </source>
</evidence>
<dbReference type="PANTHER" id="PTHR46796">
    <property type="entry name" value="HTH-TYPE TRANSCRIPTIONAL ACTIVATOR RHAS-RELATED"/>
    <property type="match status" value="1"/>
</dbReference>
<dbReference type="AlphaFoldDB" id="A0A432YSM4"/>
<keyword evidence="2" id="KW-0238">DNA-binding</keyword>
<evidence type="ECO:0000259" key="4">
    <source>
        <dbReference type="PROSITE" id="PS01124"/>
    </source>
</evidence>
<dbReference type="Proteomes" id="UP000288058">
    <property type="component" value="Unassembled WGS sequence"/>
</dbReference>
<gene>
    <name evidence="5" type="ORF">CWI78_12400</name>
</gene>
<proteinExistence type="predicted"/>
<name>A0A432YSM4_9GAMM</name>
<dbReference type="SUPFAM" id="SSF46689">
    <property type="entry name" value="Homeodomain-like"/>
    <property type="match status" value="1"/>
</dbReference>
<evidence type="ECO:0000313" key="5">
    <source>
        <dbReference type="EMBL" id="RUO64695.1"/>
    </source>
</evidence>
<dbReference type="Pfam" id="PF20240">
    <property type="entry name" value="DUF6597"/>
    <property type="match status" value="1"/>
</dbReference>
<accession>A0A432YSM4</accession>
<evidence type="ECO:0000256" key="1">
    <source>
        <dbReference type="ARBA" id="ARBA00023015"/>
    </source>
</evidence>
<dbReference type="Gene3D" id="1.10.10.60">
    <property type="entry name" value="Homeodomain-like"/>
    <property type="match status" value="1"/>
</dbReference>
<dbReference type="InterPro" id="IPR009057">
    <property type="entry name" value="Homeodomain-like_sf"/>
</dbReference>
<dbReference type="OrthoDB" id="6592899at2"/>
<keyword evidence="6" id="KW-1185">Reference proteome</keyword>
<comment type="caution">
    <text evidence="5">The sequence shown here is derived from an EMBL/GenBank/DDBJ whole genome shotgun (WGS) entry which is preliminary data.</text>
</comment>
<sequence>MSHSKFDIIPAASFSNIGLEMIPPFPSLSSWVQCLWVNNDLKNSSRHVEEKLYPDAGSSLTFEIRNTRINARYFHHTRVVTHRWDISTRYISVRFRPGGAKALLGLDIDDSQNIEIDLFDTPVSQQLSLQPLMDMLLTLSADQQVQAVQNWLLTLSYRAQEPNRKWSTLLAHASADLIPPQQLALQNGFSRRTLERQLRKYLGFTPNQLHGFAQIRAARQYLILTPDSLSDIALACGYFDQAHFTNAFREQTLETPLQYRQRKMSQISNR</sequence>
<dbReference type="GO" id="GO:0003700">
    <property type="term" value="F:DNA-binding transcription factor activity"/>
    <property type="evidence" value="ECO:0007669"/>
    <property type="project" value="InterPro"/>
</dbReference>
<keyword evidence="1" id="KW-0805">Transcription regulation</keyword>